<accession>A0ACD4RD02</accession>
<dbReference type="Proteomes" id="UP001226091">
    <property type="component" value="Chromosome"/>
</dbReference>
<organism evidence="1 2">
    <name type="scientific">Metabacillus hrfriensis</name>
    <dbReference type="NCBI Taxonomy" id="3048891"/>
    <lineage>
        <taxon>Bacteria</taxon>
        <taxon>Bacillati</taxon>
        <taxon>Bacillota</taxon>
        <taxon>Bacilli</taxon>
        <taxon>Bacillales</taxon>
        <taxon>Bacillaceae</taxon>
        <taxon>Metabacillus</taxon>
    </lineage>
</organism>
<evidence type="ECO:0000313" key="1">
    <source>
        <dbReference type="EMBL" id="WHZ58293.1"/>
    </source>
</evidence>
<dbReference type="EMBL" id="CP126116">
    <property type="protein sequence ID" value="WHZ58293.1"/>
    <property type="molecule type" value="Genomic_DNA"/>
</dbReference>
<keyword evidence="2" id="KW-1185">Reference proteome</keyword>
<evidence type="ECO:0000313" key="2">
    <source>
        <dbReference type="Proteomes" id="UP001226091"/>
    </source>
</evidence>
<gene>
    <name evidence="1" type="ORF">QLQ22_02650</name>
</gene>
<protein>
    <submittedName>
        <fullName evidence="1">Uncharacterized protein</fullName>
    </submittedName>
</protein>
<name>A0ACD4RD02_9BACI</name>
<reference evidence="2" key="1">
    <citation type="journal article" date="2025" name="Aquaculture">
        <title>Assessment of the bioflocculant production and safety properties of Metabacillus hrfriensis sp. nov. based on phenotypic and whole-genome sequencing analysis.</title>
        <authorList>
            <person name="Zhang R."/>
            <person name="Zhao Z."/>
            <person name="Luo L."/>
            <person name="Wang S."/>
            <person name="Guo K."/>
            <person name="Xu W."/>
        </authorList>
    </citation>
    <scope>NUCLEOTIDE SEQUENCE [LARGE SCALE GENOMIC DNA]</scope>
    <source>
        <strain evidence="2">CT-WN-B3</strain>
    </source>
</reference>
<proteinExistence type="predicted"/>
<sequence length="161" mass="18837">MYQNEYRFLVDEVVEFSKKFSVSSNLNASIRISAISDIDEAMHLAFDEVYGEEEYSWKDIRELEMSQVWDVYYTLSEDVRPVNLEELLELISENVRNSLNKYDEFYEEIVTDLNNCAISRAVNGKDETNFFEKLFEIHKAGELPCGWQGEYPDGKIVAYLP</sequence>